<organism evidence="1 2">
    <name type="scientific">Cucurbitaria berberidis CBS 394.84</name>
    <dbReference type="NCBI Taxonomy" id="1168544"/>
    <lineage>
        <taxon>Eukaryota</taxon>
        <taxon>Fungi</taxon>
        <taxon>Dikarya</taxon>
        <taxon>Ascomycota</taxon>
        <taxon>Pezizomycotina</taxon>
        <taxon>Dothideomycetes</taxon>
        <taxon>Pleosporomycetidae</taxon>
        <taxon>Pleosporales</taxon>
        <taxon>Pleosporineae</taxon>
        <taxon>Cucurbitariaceae</taxon>
        <taxon>Cucurbitaria</taxon>
    </lineage>
</organism>
<name>A0A9P4GJ46_9PLEO</name>
<reference evidence="1" key="1">
    <citation type="submission" date="2020-01" db="EMBL/GenBank/DDBJ databases">
        <authorList>
            <consortium name="DOE Joint Genome Institute"/>
            <person name="Haridas S."/>
            <person name="Albert R."/>
            <person name="Binder M."/>
            <person name="Bloem J."/>
            <person name="Labutti K."/>
            <person name="Salamov A."/>
            <person name="Andreopoulos B."/>
            <person name="Baker S.E."/>
            <person name="Barry K."/>
            <person name="Bills G."/>
            <person name="Bluhm B.H."/>
            <person name="Cannon C."/>
            <person name="Castanera R."/>
            <person name="Culley D.E."/>
            <person name="Daum C."/>
            <person name="Ezra D."/>
            <person name="Gonzalez J.B."/>
            <person name="Henrissat B."/>
            <person name="Kuo A."/>
            <person name="Liang C."/>
            <person name="Lipzen A."/>
            <person name="Lutzoni F."/>
            <person name="Magnuson J."/>
            <person name="Mondo S."/>
            <person name="Nolan M."/>
            <person name="Ohm R."/>
            <person name="Pangilinan J."/>
            <person name="Park H.-J."/>
            <person name="Ramirez L."/>
            <person name="Alfaro M."/>
            <person name="Sun H."/>
            <person name="Tritt A."/>
            <person name="Yoshinaga Y."/>
            <person name="Zwiers L.-H."/>
            <person name="Turgeon B.G."/>
            <person name="Goodwin S.B."/>
            <person name="Spatafora J.W."/>
            <person name="Crous P.W."/>
            <person name="Grigoriev I.V."/>
        </authorList>
    </citation>
    <scope>NUCLEOTIDE SEQUENCE</scope>
    <source>
        <strain evidence="1">CBS 394.84</strain>
    </source>
</reference>
<comment type="caution">
    <text evidence="1">The sequence shown here is derived from an EMBL/GenBank/DDBJ whole genome shotgun (WGS) entry which is preliminary data.</text>
</comment>
<accession>A0A9P4GJ46</accession>
<evidence type="ECO:0000313" key="2">
    <source>
        <dbReference type="Proteomes" id="UP000800039"/>
    </source>
</evidence>
<dbReference type="GeneID" id="63850738"/>
<gene>
    <name evidence="1" type="ORF">K460DRAFT_366985</name>
</gene>
<sequence>MGRYRGYMVDLRVAGLVTELGRTDAAGRSKYAAGTCNGFCNECRTGYDKSRGEASFPCVSCKTPLLDSNVEREAFRVVSCVVNGTSRCDR</sequence>
<proteinExistence type="predicted"/>
<protein>
    <submittedName>
        <fullName evidence="1">Uncharacterized protein</fullName>
    </submittedName>
</protein>
<dbReference type="AlphaFoldDB" id="A0A9P4GJ46"/>
<dbReference type="Proteomes" id="UP000800039">
    <property type="component" value="Unassembled WGS sequence"/>
</dbReference>
<dbReference type="RefSeq" id="XP_040788722.1">
    <property type="nucleotide sequence ID" value="XM_040933487.1"/>
</dbReference>
<evidence type="ECO:0000313" key="1">
    <source>
        <dbReference type="EMBL" id="KAF1846159.1"/>
    </source>
</evidence>
<keyword evidence="2" id="KW-1185">Reference proteome</keyword>
<dbReference type="EMBL" id="ML976616">
    <property type="protein sequence ID" value="KAF1846159.1"/>
    <property type="molecule type" value="Genomic_DNA"/>
</dbReference>